<reference evidence="2" key="1">
    <citation type="submission" date="2016-11" db="UniProtKB">
        <authorList>
            <consortium name="WormBaseParasite"/>
        </authorList>
    </citation>
    <scope>IDENTIFICATION</scope>
    <source>
        <strain evidence="2">KR3021</strain>
    </source>
</reference>
<evidence type="ECO:0000313" key="1">
    <source>
        <dbReference type="Proteomes" id="UP000095286"/>
    </source>
</evidence>
<dbReference type="WBParaSite" id="RSKR_0001069500.1">
    <property type="protein sequence ID" value="RSKR_0001069500.1"/>
    <property type="gene ID" value="RSKR_0001069500"/>
</dbReference>
<organism evidence="1 2">
    <name type="scientific">Rhabditophanes sp. KR3021</name>
    <dbReference type="NCBI Taxonomy" id="114890"/>
    <lineage>
        <taxon>Eukaryota</taxon>
        <taxon>Metazoa</taxon>
        <taxon>Ecdysozoa</taxon>
        <taxon>Nematoda</taxon>
        <taxon>Chromadorea</taxon>
        <taxon>Rhabditida</taxon>
        <taxon>Tylenchina</taxon>
        <taxon>Panagrolaimomorpha</taxon>
        <taxon>Strongyloidoidea</taxon>
        <taxon>Alloionematidae</taxon>
        <taxon>Rhabditophanes</taxon>
    </lineage>
</organism>
<dbReference type="Proteomes" id="UP000095286">
    <property type="component" value="Unplaced"/>
</dbReference>
<evidence type="ECO:0000313" key="2">
    <source>
        <dbReference type="WBParaSite" id="RSKR_0001069500.1"/>
    </source>
</evidence>
<accession>A0AC35UGM0</accession>
<name>A0AC35UGM0_9BILA</name>
<sequence length="1002" mass="113364">MYYNNGVKTFFGPTCSVDLSIGARFTNSNHLLQFNFFNEFKNEAFDASIVQMSTESATNIAGNLYTVLSMLNWKKICIIYCQECMGRYGSSDELLQTIQNVLLTNYIDVRITVQIVKSDYTVDGLQPYLDKVKKNARIVVPLLGRTTNDYLIYMQAIQKAGMNTTAYMNIIFNLLTYPSVPNAWMLNNVLDQKTMLLFDRTIVLTNNYYTDDTIKLFIKDFSIEYTDTRLFLYIQLYESVYTYLTMIKKGSIFANSVTTAVKEKYLKLFMRNNILNGPYGLIYLDNTNQRNAAFKVEVVDATSQSLQPFINISMDSACVVNDVTGNSDCNALKGAILNKDAAILQSLPMDMPSCGYQDELCDQTGTIIIIGSVIASVCIVTAVFVVIRKIRTGETESMPWAIQAETITVFSNGEYWRGESTFSSHFVNGAAPKPPVIVQAKELLKNRLVGSLDKIGTILIDPYVLKEKMVFDKQDMDILYNLRQTFQENLHPFIGVCIYNPRELYIIWSKAKRGNLENFLFQSGGNTSSQGIPLEELINSYVRDLLKALDYIHSSVLHYHGGLTPANCWIDSHWILKVGGCCMSRMLFKWKNMGLIGNVNDGPIISNSELHYYAPELRKAIINSMHHNRGERLEFSTQEGRAQDMYSFGIILYEMLFKKKAVQTDDSSEMNSEEDAQILNPKFEAMVPNLMNFPVNHSVHSDLISLMNKCVSEKLENRPDPNMARKITDATLKMPTSLVDHMMKKLESHALSLEETVADRLKELEEEQKRADTLLSEMIPKSIADDIKNGKPPEAMHYENTTIMYSDIVGFTSLCSKLEPMEVVNLLDGLAMNFDRIITDNGCYKIETIGDAYVVAAGIPILSQINHIKCIANMTLQMRDFLDIYRVPGSQEKLRCRFGFHTGSSFSGVVGMKSPRFCVFGKTAQFASKMEQTGIPEQIQLSLQAQQLLAKHFPEFICEPRGGVRIDIIGTMLTYFLLRKDNSKKIMSTIPWADDSDNIQIS</sequence>
<proteinExistence type="predicted"/>
<protein>
    <submittedName>
        <fullName evidence="2">Guanylate cyclase</fullName>
    </submittedName>
</protein>